<feature type="transmembrane region" description="Helical" evidence="7">
    <location>
        <begin position="20"/>
        <end position="46"/>
    </location>
</feature>
<evidence type="ECO:0000256" key="7">
    <source>
        <dbReference type="SAM" id="Phobius"/>
    </source>
</evidence>
<dbReference type="PANTHER" id="PTHR33362:SF7">
    <property type="entry name" value="SLL1103 PROTEIN"/>
    <property type="match status" value="1"/>
</dbReference>
<keyword evidence="5 7" id="KW-1133">Transmembrane helix</keyword>
<feature type="transmembrane region" description="Helical" evidence="7">
    <location>
        <begin position="129"/>
        <end position="147"/>
    </location>
</feature>
<evidence type="ECO:0000256" key="5">
    <source>
        <dbReference type="ARBA" id="ARBA00022989"/>
    </source>
</evidence>
<dbReference type="GO" id="GO:0022857">
    <property type="term" value="F:transmembrane transporter activity"/>
    <property type="evidence" value="ECO:0007669"/>
    <property type="project" value="TreeGrafter"/>
</dbReference>
<feature type="transmembrane region" description="Helical" evidence="7">
    <location>
        <begin position="191"/>
        <end position="215"/>
    </location>
</feature>
<reference evidence="9" key="1">
    <citation type="journal article" date="2014" name="Front. Microbiol.">
        <title>High frequency of phylogenetically diverse reductive dehalogenase-homologous genes in deep subseafloor sedimentary metagenomes.</title>
        <authorList>
            <person name="Kawai M."/>
            <person name="Futagami T."/>
            <person name="Toyoda A."/>
            <person name="Takaki Y."/>
            <person name="Nishi S."/>
            <person name="Hori S."/>
            <person name="Arai W."/>
            <person name="Tsubouchi T."/>
            <person name="Morono Y."/>
            <person name="Uchiyama I."/>
            <person name="Ito T."/>
            <person name="Fujiyama A."/>
            <person name="Inagaki F."/>
            <person name="Takami H."/>
        </authorList>
    </citation>
    <scope>NUCLEOTIDE SEQUENCE</scope>
    <source>
        <strain evidence="9">Expedition CK06-06</strain>
    </source>
</reference>
<protein>
    <recommendedName>
        <fullName evidence="8">TRAP C4-dicarboxylate transport system permease DctM subunit domain-containing protein</fullName>
    </recommendedName>
</protein>
<evidence type="ECO:0000256" key="3">
    <source>
        <dbReference type="ARBA" id="ARBA00022519"/>
    </source>
</evidence>
<feature type="transmembrane region" description="Helical" evidence="7">
    <location>
        <begin position="289"/>
        <end position="313"/>
    </location>
</feature>
<name>X0SKK8_9ZZZZ</name>
<dbReference type="InterPro" id="IPR010656">
    <property type="entry name" value="DctM"/>
</dbReference>
<keyword evidence="2" id="KW-1003">Cell membrane</keyword>
<dbReference type="Pfam" id="PF06808">
    <property type="entry name" value="DctM"/>
    <property type="match status" value="1"/>
</dbReference>
<feature type="transmembrane region" description="Helical" evidence="7">
    <location>
        <begin position="222"/>
        <end position="239"/>
    </location>
</feature>
<evidence type="ECO:0000256" key="2">
    <source>
        <dbReference type="ARBA" id="ARBA00022475"/>
    </source>
</evidence>
<keyword evidence="4 7" id="KW-0812">Transmembrane</keyword>
<comment type="subcellular location">
    <subcellularLocation>
        <location evidence="1">Cell inner membrane</location>
        <topology evidence="1">Multi-pass membrane protein</topology>
    </subcellularLocation>
</comment>
<sequence length="320" mass="34772">AMGLIALPSMLKRKYDKSIVTGLVQAGGGLGYLIPPSLVFVLYGYLAKVPIGHLWLAGAIPGVILAGMYIAYIGIRCRLQPHIGPPLPPEERVGWREKFISMRAGIAPLVLLFTVMGLLIMGVTTITESSAIGAIGSIVVTLIYRRFNWKDFVAVVDHTWRLTSIIMWIFVAAILFGAVYQGLGAAQAFEILLTGVVGRNPTLIVAMMVGIYILLGMVMDDFAMLIVTAHMFIPVLVGLEINMVWFGVLYCVTVLVALMTPPFGFALFIMKGLVPKDSGITMVDIYRSIIPFVALNGVLLVALIFYPQIALWLPAKVFGG</sequence>
<evidence type="ECO:0000313" key="9">
    <source>
        <dbReference type="EMBL" id="GAF81623.1"/>
    </source>
</evidence>
<feature type="non-terminal residue" evidence="9">
    <location>
        <position position="1"/>
    </location>
</feature>
<dbReference type="GO" id="GO:0005886">
    <property type="term" value="C:plasma membrane"/>
    <property type="evidence" value="ECO:0007669"/>
    <property type="project" value="UniProtKB-SubCell"/>
</dbReference>
<accession>X0SKK8</accession>
<feature type="transmembrane region" description="Helical" evidence="7">
    <location>
        <begin position="245"/>
        <end position="269"/>
    </location>
</feature>
<gene>
    <name evidence="9" type="ORF">S01H1_14128</name>
</gene>
<dbReference type="PANTHER" id="PTHR33362">
    <property type="entry name" value="SIALIC ACID TRAP TRANSPORTER PERMEASE PROTEIN SIAT-RELATED"/>
    <property type="match status" value="1"/>
</dbReference>
<dbReference type="InterPro" id="IPR004681">
    <property type="entry name" value="TRAP_DctM"/>
</dbReference>
<evidence type="ECO:0000256" key="4">
    <source>
        <dbReference type="ARBA" id="ARBA00022692"/>
    </source>
</evidence>
<feature type="transmembrane region" description="Helical" evidence="7">
    <location>
        <begin position="104"/>
        <end position="123"/>
    </location>
</feature>
<organism evidence="9">
    <name type="scientific">marine sediment metagenome</name>
    <dbReference type="NCBI Taxonomy" id="412755"/>
    <lineage>
        <taxon>unclassified sequences</taxon>
        <taxon>metagenomes</taxon>
        <taxon>ecological metagenomes</taxon>
    </lineage>
</organism>
<dbReference type="EMBL" id="BARS01007330">
    <property type="protein sequence ID" value="GAF81623.1"/>
    <property type="molecule type" value="Genomic_DNA"/>
</dbReference>
<feature type="domain" description="TRAP C4-dicarboxylate transport system permease DctM subunit" evidence="8">
    <location>
        <begin position="1"/>
        <end position="309"/>
    </location>
</feature>
<evidence type="ECO:0000259" key="8">
    <source>
        <dbReference type="Pfam" id="PF06808"/>
    </source>
</evidence>
<evidence type="ECO:0000256" key="1">
    <source>
        <dbReference type="ARBA" id="ARBA00004429"/>
    </source>
</evidence>
<proteinExistence type="predicted"/>
<keyword evidence="6 7" id="KW-0472">Membrane</keyword>
<comment type="caution">
    <text evidence="9">The sequence shown here is derived from an EMBL/GenBank/DDBJ whole genome shotgun (WGS) entry which is preliminary data.</text>
</comment>
<keyword evidence="3" id="KW-0997">Cell inner membrane</keyword>
<evidence type="ECO:0000256" key="6">
    <source>
        <dbReference type="ARBA" id="ARBA00023136"/>
    </source>
</evidence>
<dbReference type="AlphaFoldDB" id="X0SKK8"/>
<feature type="transmembrane region" description="Helical" evidence="7">
    <location>
        <begin position="52"/>
        <end position="75"/>
    </location>
</feature>
<feature type="transmembrane region" description="Helical" evidence="7">
    <location>
        <begin position="159"/>
        <end position="179"/>
    </location>
</feature>